<gene>
    <name evidence="7" type="ORF">CRM94_06435</name>
</gene>
<evidence type="ECO:0000256" key="2">
    <source>
        <dbReference type="ARBA" id="ARBA00022692"/>
    </source>
</evidence>
<evidence type="ECO:0000313" key="7">
    <source>
        <dbReference type="EMBL" id="PEH43642.1"/>
    </source>
</evidence>
<feature type="transmembrane region" description="Helical" evidence="5">
    <location>
        <begin position="524"/>
        <end position="546"/>
    </location>
</feature>
<feature type="transmembrane region" description="Helical" evidence="5">
    <location>
        <begin position="254"/>
        <end position="274"/>
    </location>
</feature>
<dbReference type="InterPro" id="IPR035906">
    <property type="entry name" value="MetI-like_sf"/>
</dbReference>
<dbReference type="SUPFAM" id="SSF161098">
    <property type="entry name" value="MetI-like"/>
    <property type="match status" value="2"/>
</dbReference>
<dbReference type="Gene3D" id="1.10.3720.10">
    <property type="entry name" value="MetI-like"/>
    <property type="match status" value="2"/>
</dbReference>
<keyword evidence="5" id="KW-0813">Transport</keyword>
<feature type="transmembrane region" description="Helical" evidence="5">
    <location>
        <begin position="304"/>
        <end position="329"/>
    </location>
</feature>
<comment type="subcellular location">
    <subcellularLocation>
        <location evidence="1 5">Cell membrane</location>
        <topology evidence="1 5">Multi-pass membrane protein</topology>
    </subcellularLocation>
</comment>
<sequence>MNASLAGKTGSRAARTSFTMGPVLRVAMVVVPLACLALFFLYPLAVIAWHSLLNGNARLGLDNYVALWRTPRMLDAAWHSLVLSTATTLVSIVLGFMIAFTLQRSRLPAPNAIRATLLLPMLAPSLMQGLGMLFLLGRNGLVHKWTGWDIDIYGFWGLLIADVIYALPQAVLIIGAALAQSDARYYDAADVLGARRWQQFLALTLPNTRFGLLSAAFVVFTVTITDFGNAVVIGGNYHVLATEIYNQVSGQMNFGMGAAVGMVLLLPSLASVYIERAASQRQFGGASESRVPVTPGVNRLRDGLLGFGCLLALLPILASVATVVFASFVRLWPYRLDLTLANYGGELSGGYGAIFTSLEISLAAAALGVVLLFCLSYGARSMPGAVSRLIYTVAVLPAAVPGMVVGLAYILAFNGGPLGTWLYGSATVIVLCNFYHYHTQGFLTMSTGLRAAPAVLEEVVDCLGGGLRHALQDAVLPFVAATAVSVFFFLFMRSMVTLSAVVFLVTPSLNLASVAVMQLDENGFVSQAAAYSTCIMAVTSLALVLMRLAMKRLVMRQHVVS</sequence>
<dbReference type="AlphaFoldDB" id="A0A2A7SJE0"/>
<feature type="transmembrane region" description="Helical" evidence="5">
    <location>
        <begin position="389"/>
        <end position="412"/>
    </location>
</feature>
<name>A0A2A7SJE0_BURGA</name>
<dbReference type="InterPro" id="IPR000515">
    <property type="entry name" value="MetI-like"/>
</dbReference>
<feature type="transmembrane region" description="Helical" evidence="5">
    <location>
        <begin position="210"/>
        <end position="234"/>
    </location>
</feature>
<dbReference type="RefSeq" id="WP_098153161.1">
    <property type="nucleotide sequence ID" value="NZ_CADEQB010000008.1"/>
</dbReference>
<feature type="domain" description="ABC transmembrane type-1" evidence="6">
    <location>
        <begin position="354"/>
        <end position="554"/>
    </location>
</feature>
<dbReference type="PANTHER" id="PTHR43496:SF1">
    <property type="entry name" value="POLYGALACTURONAN_RHAMNOGALACTURONAN TRANSPORT SYSTEM PERMEASE PROTEIN YTEP"/>
    <property type="match status" value="1"/>
</dbReference>
<dbReference type="CDD" id="cd06261">
    <property type="entry name" value="TM_PBP2"/>
    <property type="match status" value="1"/>
</dbReference>
<dbReference type="GO" id="GO:0005886">
    <property type="term" value="C:plasma membrane"/>
    <property type="evidence" value="ECO:0007669"/>
    <property type="project" value="UniProtKB-SubCell"/>
</dbReference>
<dbReference type="PANTHER" id="PTHR43496">
    <property type="entry name" value="PROTEIN LPLB"/>
    <property type="match status" value="1"/>
</dbReference>
<dbReference type="Pfam" id="PF00528">
    <property type="entry name" value="BPD_transp_1"/>
    <property type="match status" value="1"/>
</dbReference>
<dbReference type="Proteomes" id="UP000220629">
    <property type="component" value="Unassembled WGS sequence"/>
</dbReference>
<evidence type="ECO:0000256" key="3">
    <source>
        <dbReference type="ARBA" id="ARBA00022989"/>
    </source>
</evidence>
<feature type="transmembrane region" description="Helical" evidence="5">
    <location>
        <begin position="155"/>
        <end position="179"/>
    </location>
</feature>
<feature type="transmembrane region" description="Helical" evidence="5">
    <location>
        <begin position="112"/>
        <end position="135"/>
    </location>
</feature>
<dbReference type="PROSITE" id="PS50928">
    <property type="entry name" value="ABC_TM1"/>
    <property type="match status" value="2"/>
</dbReference>
<dbReference type="GO" id="GO:0055085">
    <property type="term" value="P:transmembrane transport"/>
    <property type="evidence" value="ECO:0007669"/>
    <property type="project" value="InterPro"/>
</dbReference>
<comment type="similarity">
    <text evidence="5">Belongs to the binding-protein-dependent transport system permease family.</text>
</comment>
<feature type="transmembrane region" description="Helical" evidence="5">
    <location>
        <begin position="349"/>
        <end position="377"/>
    </location>
</feature>
<organism evidence="7 8">
    <name type="scientific">Burkholderia gladioli</name>
    <name type="common">Pseudomonas marginata</name>
    <name type="synonym">Phytomonas marginata</name>
    <dbReference type="NCBI Taxonomy" id="28095"/>
    <lineage>
        <taxon>Bacteria</taxon>
        <taxon>Pseudomonadati</taxon>
        <taxon>Pseudomonadota</taxon>
        <taxon>Betaproteobacteria</taxon>
        <taxon>Burkholderiales</taxon>
        <taxon>Burkholderiaceae</taxon>
        <taxon>Burkholderia</taxon>
    </lineage>
</organism>
<evidence type="ECO:0000313" key="8">
    <source>
        <dbReference type="Proteomes" id="UP000220629"/>
    </source>
</evidence>
<evidence type="ECO:0000256" key="1">
    <source>
        <dbReference type="ARBA" id="ARBA00004651"/>
    </source>
</evidence>
<dbReference type="EMBL" id="PDDY01000001">
    <property type="protein sequence ID" value="PEH43642.1"/>
    <property type="molecule type" value="Genomic_DNA"/>
</dbReference>
<evidence type="ECO:0000256" key="4">
    <source>
        <dbReference type="ARBA" id="ARBA00023136"/>
    </source>
</evidence>
<feature type="domain" description="ABC transmembrane type-1" evidence="6">
    <location>
        <begin position="77"/>
        <end position="275"/>
    </location>
</feature>
<reference evidence="8" key="1">
    <citation type="submission" date="2017-09" db="EMBL/GenBank/DDBJ databases">
        <title>FDA dAtabase for Regulatory Grade micrObial Sequences (FDA-ARGOS): Supporting development and validation of Infectious Disease Dx tests.</title>
        <authorList>
            <person name="Minogue T."/>
            <person name="Wolcott M."/>
            <person name="Wasieloski L."/>
            <person name="Aguilar W."/>
            <person name="Moore D."/>
            <person name="Tallon L."/>
            <person name="Sadzewicz L."/>
            <person name="Ott S."/>
            <person name="Zhao X."/>
            <person name="Nagaraj S."/>
            <person name="Vavikolanu K."/>
            <person name="Aluvathingal J."/>
            <person name="Nadendla S."/>
            <person name="Sichtig H."/>
        </authorList>
    </citation>
    <scope>NUCLEOTIDE SEQUENCE [LARGE SCALE GENOMIC DNA]</scope>
    <source>
        <strain evidence="8">FDAARGOS_390</strain>
    </source>
</reference>
<feature type="transmembrane region" description="Helical" evidence="5">
    <location>
        <begin position="478"/>
        <end position="504"/>
    </location>
</feature>
<protein>
    <submittedName>
        <fullName evidence="7">ABC transporter permease</fullName>
    </submittedName>
</protein>
<accession>A0A2A7SJE0</accession>
<evidence type="ECO:0000259" key="6">
    <source>
        <dbReference type="PROSITE" id="PS50928"/>
    </source>
</evidence>
<keyword evidence="2 5" id="KW-0812">Transmembrane</keyword>
<feature type="transmembrane region" description="Helical" evidence="5">
    <location>
        <begin position="23"/>
        <end position="49"/>
    </location>
</feature>
<feature type="transmembrane region" description="Helical" evidence="5">
    <location>
        <begin position="77"/>
        <end position="100"/>
    </location>
</feature>
<keyword evidence="3 5" id="KW-1133">Transmembrane helix</keyword>
<proteinExistence type="inferred from homology"/>
<keyword evidence="4 5" id="KW-0472">Membrane</keyword>
<evidence type="ECO:0000256" key="5">
    <source>
        <dbReference type="RuleBase" id="RU363032"/>
    </source>
</evidence>
<comment type="caution">
    <text evidence="7">The sequence shown here is derived from an EMBL/GenBank/DDBJ whole genome shotgun (WGS) entry which is preliminary data.</text>
</comment>